<protein>
    <recommendedName>
        <fullName evidence="6">Late endosomal/lysosomal adaptor and MAPK and MTOR activator 5</fullName>
    </recommendedName>
</protein>
<dbReference type="PANTHER" id="PTHR13342">
    <property type="entry name" value="RAGULATOR COMPLEX PROTEIN LAMTOR5"/>
    <property type="match status" value="1"/>
</dbReference>
<dbReference type="GO" id="GO:0005085">
    <property type="term" value="F:guanyl-nucleotide exchange factor activity"/>
    <property type="evidence" value="ECO:0007669"/>
    <property type="project" value="TreeGrafter"/>
</dbReference>
<dbReference type="GO" id="GO:0071986">
    <property type="term" value="C:Ragulator complex"/>
    <property type="evidence" value="ECO:0007669"/>
    <property type="project" value="InterPro"/>
</dbReference>
<sequence length="84" mass="9046">MDKRMEQCAHELTKDTDVKGLVCSDEHGAAFYCKGTLNEQSAAVVSQLASLCNSLEPTIQPTAICISSSANPTQQKSYSNVVDH</sequence>
<comment type="subcellular location">
    <subcellularLocation>
        <location evidence="2">Cytoplasm</location>
    </subcellularLocation>
    <subcellularLocation>
        <location evidence="1">Lysosome</location>
    </subcellularLocation>
</comment>
<dbReference type="GO" id="GO:0005764">
    <property type="term" value="C:lysosome"/>
    <property type="evidence" value="ECO:0007669"/>
    <property type="project" value="UniProtKB-SubCell"/>
</dbReference>
<dbReference type="GO" id="GO:0043066">
    <property type="term" value="P:negative regulation of apoptotic process"/>
    <property type="evidence" value="ECO:0007669"/>
    <property type="project" value="InterPro"/>
</dbReference>
<dbReference type="Gene3D" id="3.30.450.30">
    <property type="entry name" value="Dynein light chain 2a, cytoplasmic"/>
    <property type="match status" value="1"/>
</dbReference>
<keyword evidence="4" id="KW-0963">Cytoplasm</keyword>
<evidence type="ECO:0000256" key="3">
    <source>
        <dbReference type="ARBA" id="ARBA00007795"/>
    </source>
</evidence>
<reference evidence="8" key="1">
    <citation type="submission" date="2022-11" db="UniProtKB">
        <authorList>
            <consortium name="WormBaseParasite"/>
        </authorList>
    </citation>
    <scope>IDENTIFICATION</scope>
</reference>
<evidence type="ECO:0000313" key="7">
    <source>
        <dbReference type="Proteomes" id="UP000887574"/>
    </source>
</evidence>
<dbReference type="Pfam" id="PF16672">
    <property type="entry name" value="LAMTOR5"/>
    <property type="match status" value="1"/>
</dbReference>
<keyword evidence="5" id="KW-0458">Lysosome</keyword>
<dbReference type="Proteomes" id="UP000887574">
    <property type="component" value="Unplaced"/>
</dbReference>
<proteinExistence type="inferred from homology"/>
<dbReference type="WBParaSite" id="jg2553">
    <property type="protein sequence ID" value="jg2553"/>
    <property type="gene ID" value="jg2553"/>
</dbReference>
<evidence type="ECO:0000313" key="8">
    <source>
        <dbReference type="WBParaSite" id="jg2553"/>
    </source>
</evidence>
<dbReference type="InterPro" id="IPR024135">
    <property type="entry name" value="LAMTOR5"/>
</dbReference>
<dbReference type="GO" id="GO:1904263">
    <property type="term" value="P:positive regulation of TORC1 signaling"/>
    <property type="evidence" value="ECO:0007669"/>
    <property type="project" value="TreeGrafter"/>
</dbReference>
<dbReference type="AlphaFoldDB" id="A0A915E0Y8"/>
<comment type="similarity">
    <text evidence="3">Belongs to the LAMTOR5 family.</text>
</comment>
<evidence type="ECO:0000256" key="1">
    <source>
        <dbReference type="ARBA" id="ARBA00004371"/>
    </source>
</evidence>
<accession>A0A915E0Y8</accession>
<evidence type="ECO:0000256" key="2">
    <source>
        <dbReference type="ARBA" id="ARBA00004496"/>
    </source>
</evidence>
<dbReference type="PANTHER" id="PTHR13342:SF2">
    <property type="entry name" value="RAGULATOR COMPLEX PROTEIN LAMTOR5"/>
    <property type="match status" value="1"/>
</dbReference>
<dbReference type="PRINTS" id="PR02092">
    <property type="entry name" value="HEPBVIRUSXIP"/>
</dbReference>
<organism evidence="7 8">
    <name type="scientific">Ditylenchus dipsaci</name>
    <dbReference type="NCBI Taxonomy" id="166011"/>
    <lineage>
        <taxon>Eukaryota</taxon>
        <taxon>Metazoa</taxon>
        <taxon>Ecdysozoa</taxon>
        <taxon>Nematoda</taxon>
        <taxon>Chromadorea</taxon>
        <taxon>Rhabditida</taxon>
        <taxon>Tylenchina</taxon>
        <taxon>Tylenchomorpha</taxon>
        <taxon>Sphaerularioidea</taxon>
        <taxon>Anguinidae</taxon>
        <taxon>Anguininae</taxon>
        <taxon>Ditylenchus</taxon>
    </lineage>
</organism>
<name>A0A915E0Y8_9BILA</name>
<dbReference type="GO" id="GO:0071230">
    <property type="term" value="P:cellular response to amino acid stimulus"/>
    <property type="evidence" value="ECO:0007669"/>
    <property type="project" value="TreeGrafter"/>
</dbReference>
<evidence type="ECO:0000256" key="5">
    <source>
        <dbReference type="ARBA" id="ARBA00023228"/>
    </source>
</evidence>
<evidence type="ECO:0000256" key="6">
    <source>
        <dbReference type="ARBA" id="ARBA00032692"/>
    </source>
</evidence>
<evidence type="ECO:0000256" key="4">
    <source>
        <dbReference type="ARBA" id="ARBA00022490"/>
    </source>
</evidence>
<keyword evidence="7" id="KW-1185">Reference proteome</keyword>